<dbReference type="InterPro" id="IPR036259">
    <property type="entry name" value="MFS_trans_sf"/>
</dbReference>
<feature type="transmembrane region" description="Helical" evidence="2">
    <location>
        <begin position="168"/>
        <end position="189"/>
    </location>
</feature>
<dbReference type="EMBL" id="QDKP01000033">
    <property type="protein sequence ID" value="PVM83219.1"/>
    <property type="molecule type" value="Genomic_DNA"/>
</dbReference>
<feature type="transmembrane region" description="Helical" evidence="2">
    <location>
        <begin position="137"/>
        <end position="156"/>
    </location>
</feature>
<dbReference type="Proteomes" id="UP000244913">
    <property type="component" value="Unassembled WGS sequence"/>
</dbReference>
<dbReference type="GO" id="GO:0015293">
    <property type="term" value="F:symporter activity"/>
    <property type="evidence" value="ECO:0007669"/>
    <property type="project" value="InterPro"/>
</dbReference>
<feature type="transmembrane region" description="Helical" evidence="2">
    <location>
        <begin position="101"/>
        <end position="125"/>
    </location>
</feature>
<feature type="transmembrane region" description="Helical" evidence="2">
    <location>
        <begin position="464"/>
        <end position="488"/>
    </location>
</feature>
<feature type="transmembrane region" description="Helical" evidence="2">
    <location>
        <begin position="430"/>
        <end position="452"/>
    </location>
</feature>
<dbReference type="Gene3D" id="1.20.1250.20">
    <property type="entry name" value="MFS general substrate transporter like domains"/>
    <property type="match status" value="2"/>
</dbReference>
<evidence type="ECO:0000256" key="2">
    <source>
        <dbReference type="SAM" id="Phobius"/>
    </source>
</evidence>
<dbReference type="GO" id="GO:0008643">
    <property type="term" value="P:carbohydrate transport"/>
    <property type="evidence" value="ECO:0007669"/>
    <property type="project" value="InterPro"/>
</dbReference>
<feature type="transmembrane region" description="Helical" evidence="2">
    <location>
        <begin position="235"/>
        <end position="257"/>
    </location>
</feature>
<comment type="caution">
    <text evidence="3">The sequence shown here is derived from an EMBL/GenBank/DDBJ whole genome shotgun (WGS) entry which is preliminary data.</text>
</comment>
<feature type="transmembrane region" description="Helical" evidence="2">
    <location>
        <begin position="378"/>
        <end position="401"/>
    </location>
</feature>
<dbReference type="SUPFAM" id="SSF103473">
    <property type="entry name" value="MFS general substrate transporter"/>
    <property type="match status" value="1"/>
</dbReference>
<evidence type="ECO:0000313" key="4">
    <source>
        <dbReference type="Proteomes" id="UP000244913"/>
    </source>
</evidence>
<gene>
    <name evidence="3" type="ORF">DDF65_10080</name>
</gene>
<keyword evidence="2" id="KW-1133">Transmembrane helix</keyword>
<dbReference type="PANTHER" id="PTHR11328">
    <property type="entry name" value="MAJOR FACILITATOR SUPERFAMILY DOMAIN-CONTAINING PROTEIN"/>
    <property type="match status" value="1"/>
</dbReference>
<dbReference type="PANTHER" id="PTHR11328:SF24">
    <property type="entry name" value="MAJOR FACILITATOR SUPERFAMILY (MFS) PROFILE DOMAIN-CONTAINING PROTEIN"/>
    <property type="match status" value="1"/>
</dbReference>
<feature type="transmembrane region" description="Helical" evidence="2">
    <location>
        <begin position="289"/>
        <end position="310"/>
    </location>
</feature>
<feature type="transmembrane region" description="Helical" evidence="2">
    <location>
        <begin position="322"/>
        <end position="341"/>
    </location>
</feature>
<name>A0A2T9JHR9_9CAUL</name>
<evidence type="ECO:0008006" key="5">
    <source>
        <dbReference type="Google" id="ProtNLM"/>
    </source>
</evidence>
<evidence type="ECO:0000256" key="1">
    <source>
        <dbReference type="ARBA" id="ARBA00009617"/>
    </source>
</evidence>
<organism evidence="3 4">
    <name type="scientific">Caulobacter radicis</name>
    <dbReference type="NCBI Taxonomy" id="2172650"/>
    <lineage>
        <taxon>Bacteria</taxon>
        <taxon>Pseudomonadati</taxon>
        <taxon>Pseudomonadota</taxon>
        <taxon>Alphaproteobacteria</taxon>
        <taxon>Caulobacterales</taxon>
        <taxon>Caulobacteraceae</taxon>
        <taxon>Caulobacter</taxon>
    </lineage>
</organism>
<dbReference type="AlphaFoldDB" id="A0A2T9JHR9"/>
<keyword evidence="2" id="KW-0812">Transmembrane</keyword>
<evidence type="ECO:0000313" key="3">
    <source>
        <dbReference type="EMBL" id="PVM83219.1"/>
    </source>
</evidence>
<proteinExistence type="inferred from homology"/>
<sequence length="493" mass="51697">MAAKAAGAKASRNRARSQSTIVRLSGAVMRGRLRWSFTPSVADPSQWIRAMTAAKPPSPHRLPLLVHAGYGAGQIAGQVFRDAPSLLLLFFMTNALGVEPALAGAAIFFPKLFWGLISDLTVGLVSDRWKAKIPRRLWLLAGAILAPLALILLFHVPEGSPTASAAYVAGAFSLYMIVFGAFSVPYLAIGTELSDDPKERTVVMAWRMGFSAIGLLVGNALAPVLVQTWGGGRPAYSQMSLVLAGVCAVSLLIAFLASPRPVVQAVTQPALRLKAILSALTDKAFRPLLGAYLLQLVGSGLGYAAMIYFLSYNMGRKDALTQIGLIVLVMSAVVIAAQPLWIKLSASFGRKRIYIASALGHALVQALWGVMAGAPLPAIYVVVVLFALFNSGWSLMGYSLLSDVIAQDEDEHGESRAGVFSALWTGADKIGFALGGTLLTGLVLSAFGFSSALAVTGAAQPGSALVGVAMAFAYAPAAFNLAAAALYAKFGRA</sequence>
<dbReference type="InterPro" id="IPR039672">
    <property type="entry name" value="MFS_2"/>
</dbReference>
<dbReference type="GO" id="GO:0005886">
    <property type="term" value="C:plasma membrane"/>
    <property type="evidence" value="ECO:0007669"/>
    <property type="project" value="TreeGrafter"/>
</dbReference>
<accession>A0A2T9JHR9</accession>
<protein>
    <recommendedName>
        <fullName evidence="5">MFS transporter</fullName>
    </recommendedName>
</protein>
<reference evidence="3 4" key="1">
    <citation type="submission" date="2018-04" db="EMBL/GenBank/DDBJ databases">
        <title>The genome sequence of Caulobacter sp. 736.</title>
        <authorList>
            <person name="Gao J."/>
            <person name="Sun J."/>
        </authorList>
    </citation>
    <scope>NUCLEOTIDE SEQUENCE [LARGE SCALE GENOMIC DNA]</scope>
    <source>
        <strain evidence="3 4">736</strain>
    </source>
</reference>
<dbReference type="Pfam" id="PF13347">
    <property type="entry name" value="MFS_2"/>
    <property type="match status" value="1"/>
</dbReference>
<comment type="similarity">
    <text evidence="1">Belongs to the sodium:galactoside symporter (TC 2.A.2) family.</text>
</comment>
<feature type="transmembrane region" description="Helical" evidence="2">
    <location>
        <begin position="210"/>
        <end position="229"/>
    </location>
</feature>
<keyword evidence="4" id="KW-1185">Reference proteome</keyword>
<keyword evidence="2" id="KW-0472">Membrane</keyword>